<protein>
    <submittedName>
        <fullName evidence="2">Cellulose synthase operon protein YhjQ</fullName>
    </submittedName>
</protein>
<evidence type="ECO:0000313" key="2">
    <source>
        <dbReference type="EMBL" id="MBC9180338.1"/>
    </source>
</evidence>
<proteinExistence type="predicted"/>
<reference evidence="2 3" key="1">
    <citation type="journal article" date="2009" name="Int. J. Syst. Evol. Microbiol.">
        <title>Transfer of Teichococcus ludipueritiae and Muricoccus roseus to the genus Roseomonas, as Roseomonas ludipueritiae comb. nov. and Roseomonas rosea comb. nov., respectively, and emended description of the genus Roseomonas.</title>
        <authorList>
            <person name="Sanchez-Porro C."/>
            <person name="Gallego V."/>
            <person name="Busse H.J."/>
            <person name="Kampfer P."/>
            <person name="Ventosa A."/>
        </authorList>
    </citation>
    <scope>NUCLEOTIDE SEQUENCE [LARGE SCALE GENOMIC DNA]</scope>
    <source>
        <strain evidence="2 3">DSM 14915</strain>
    </source>
</reference>
<dbReference type="Proteomes" id="UP000603940">
    <property type="component" value="Unassembled WGS sequence"/>
</dbReference>
<organism evidence="2 3">
    <name type="scientific">Pseudoroseomonas ludipueritiae</name>
    <dbReference type="NCBI Taxonomy" id="198093"/>
    <lineage>
        <taxon>Bacteria</taxon>
        <taxon>Pseudomonadati</taxon>
        <taxon>Pseudomonadota</taxon>
        <taxon>Alphaproteobacteria</taxon>
        <taxon>Acetobacterales</taxon>
        <taxon>Acetobacteraceae</taxon>
        <taxon>Pseudoroseomonas</taxon>
    </lineage>
</organism>
<comment type="caution">
    <text evidence="2">The sequence shown here is derived from an EMBL/GenBank/DDBJ whole genome shotgun (WGS) entry which is preliminary data.</text>
</comment>
<feature type="non-terminal residue" evidence="2">
    <location>
        <position position="1"/>
    </location>
</feature>
<dbReference type="EMBL" id="JACTUZ010000292">
    <property type="protein sequence ID" value="MBC9180338.1"/>
    <property type="molecule type" value="Genomic_DNA"/>
</dbReference>
<feature type="region of interest" description="Disordered" evidence="1">
    <location>
        <begin position="28"/>
        <end position="51"/>
    </location>
</feature>
<evidence type="ECO:0000313" key="3">
    <source>
        <dbReference type="Proteomes" id="UP000603940"/>
    </source>
</evidence>
<sequence>VADAAPASRAAEDIRQLAHAIAALLPAETTMPPPAPPRAAMPWTAPEWGTR</sequence>
<keyword evidence="3" id="KW-1185">Reference proteome</keyword>
<name>A0ABR7RF77_9PROT</name>
<evidence type="ECO:0000256" key="1">
    <source>
        <dbReference type="SAM" id="MobiDB-lite"/>
    </source>
</evidence>
<feature type="compositionally biased region" description="Low complexity" evidence="1">
    <location>
        <begin position="40"/>
        <end position="51"/>
    </location>
</feature>
<accession>A0ABR7RF77</accession>
<gene>
    <name evidence="2" type="ORF">IBL25_25665</name>
</gene>